<evidence type="ECO:0000256" key="2">
    <source>
        <dbReference type="ARBA" id="ARBA00022729"/>
    </source>
</evidence>
<evidence type="ECO:0000259" key="4">
    <source>
        <dbReference type="PROSITE" id="PS50853"/>
    </source>
</evidence>
<dbReference type="Proteomes" id="UP001065593">
    <property type="component" value="Unassembled WGS sequence"/>
</dbReference>
<dbReference type="Pfam" id="PF00395">
    <property type="entry name" value="SLH"/>
    <property type="match status" value="3"/>
</dbReference>
<dbReference type="Gene3D" id="2.60.40.4270">
    <property type="entry name" value="Listeria-Bacteroides repeat domain"/>
    <property type="match status" value="5"/>
</dbReference>
<feature type="domain" description="SLH" evidence="5">
    <location>
        <begin position="977"/>
        <end position="1039"/>
    </location>
</feature>
<evidence type="ECO:0000259" key="5">
    <source>
        <dbReference type="PROSITE" id="PS51272"/>
    </source>
</evidence>
<dbReference type="SMART" id="SM00060">
    <property type="entry name" value="FN3"/>
    <property type="match status" value="1"/>
</dbReference>
<dbReference type="CDD" id="cd00063">
    <property type="entry name" value="FN3"/>
    <property type="match status" value="1"/>
</dbReference>
<proteinExistence type="predicted"/>
<dbReference type="EMBL" id="BRZA01000006">
    <property type="protein sequence ID" value="GLC90168.1"/>
    <property type="molecule type" value="Genomic_DNA"/>
</dbReference>
<dbReference type="InterPro" id="IPR042229">
    <property type="entry name" value="Listeria/Bacterioides_rpt_sf"/>
</dbReference>
<dbReference type="Gene3D" id="2.60.40.10">
    <property type="entry name" value="Immunoglobulins"/>
    <property type="match status" value="1"/>
</dbReference>
<feature type="domain" description="SLH" evidence="5">
    <location>
        <begin position="916"/>
        <end position="976"/>
    </location>
</feature>
<dbReference type="InterPro" id="IPR013783">
    <property type="entry name" value="Ig-like_fold"/>
</dbReference>
<evidence type="ECO:0000313" key="6">
    <source>
        <dbReference type="EMBL" id="GLC90168.1"/>
    </source>
</evidence>
<dbReference type="PANTHER" id="PTHR43308">
    <property type="entry name" value="OUTER MEMBRANE PROTEIN ALPHA-RELATED"/>
    <property type="match status" value="1"/>
</dbReference>
<name>A0ABQ5NPX4_9BACI</name>
<dbReference type="InterPro" id="IPR013378">
    <property type="entry name" value="InlB-like_B-rpt"/>
</dbReference>
<feature type="domain" description="Fibronectin type-III" evidence="4">
    <location>
        <begin position="209"/>
        <end position="312"/>
    </location>
</feature>
<dbReference type="PROSITE" id="PS51272">
    <property type="entry name" value="SLH"/>
    <property type="match status" value="3"/>
</dbReference>
<protein>
    <submittedName>
        <fullName evidence="6">Uncharacterized protein</fullName>
    </submittedName>
</protein>
<evidence type="ECO:0000313" key="7">
    <source>
        <dbReference type="Proteomes" id="UP001065593"/>
    </source>
</evidence>
<dbReference type="SUPFAM" id="SSF49265">
    <property type="entry name" value="Fibronectin type III"/>
    <property type="match status" value="1"/>
</dbReference>
<dbReference type="InterPro" id="IPR036116">
    <property type="entry name" value="FN3_sf"/>
</dbReference>
<evidence type="ECO:0000256" key="1">
    <source>
        <dbReference type="ARBA" id="ARBA00004196"/>
    </source>
</evidence>
<comment type="caution">
    <text evidence="6">The sequence shown here is derived from an EMBL/GenBank/DDBJ whole genome shotgun (WGS) entry which is preliminary data.</text>
</comment>
<keyword evidence="7" id="KW-1185">Reference proteome</keyword>
<gene>
    <name evidence="6" type="ORF">LYSBPC_32950</name>
</gene>
<dbReference type="InterPro" id="IPR003961">
    <property type="entry name" value="FN3_dom"/>
</dbReference>
<dbReference type="Pfam" id="PF09479">
    <property type="entry name" value="Flg_new"/>
    <property type="match status" value="5"/>
</dbReference>
<organism evidence="6 7">
    <name type="scientific">Lysinibacillus piscis</name>
    <dbReference type="NCBI Taxonomy" id="2518931"/>
    <lineage>
        <taxon>Bacteria</taxon>
        <taxon>Bacillati</taxon>
        <taxon>Bacillota</taxon>
        <taxon>Bacilli</taxon>
        <taxon>Bacillales</taxon>
        <taxon>Bacillaceae</taxon>
        <taxon>Lysinibacillus</taxon>
    </lineage>
</organism>
<feature type="domain" description="SLH" evidence="5">
    <location>
        <begin position="1040"/>
        <end position="1103"/>
    </location>
</feature>
<dbReference type="PROSITE" id="PS50853">
    <property type="entry name" value="FN3"/>
    <property type="match status" value="1"/>
</dbReference>
<comment type="subcellular location">
    <subcellularLocation>
        <location evidence="1">Cell envelope</location>
    </subcellularLocation>
</comment>
<keyword evidence="2" id="KW-0732">Signal</keyword>
<reference evidence="6" key="1">
    <citation type="submission" date="2022-08" db="EMBL/GenBank/DDBJ databases">
        <title>Draft genome sequence of Lysinibacillus sp. strain KH24.</title>
        <authorList>
            <person name="Kanbe H."/>
            <person name="Itoh H."/>
        </authorList>
    </citation>
    <scope>NUCLEOTIDE SEQUENCE</scope>
    <source>
        <strain evidence="6">KH24</strain>
    </source>
</reference>
<accession>A0ABQ5NPX4</accession>
<sequence length="1124" mass="122400">MVSSMERFQKFKIGLLSFCLIVLNFSSIVIGEVPSASATTFPASEDFESSDGIGPNPRIIGDWIFSLLKDDGTLDDSDNSNNDIDDFYENDKGLGMSGAPDIVKTASIKSTKGSFKLLSLRLENVPGNSVELKIEGYRNNIFVAGAVQINQYTSGVKVDMPLVGEEWQNIDEFRISRTDGVADIFVRIYDIAVGPPVTILEDTLSPTITNSSMNITNINNGSATLNWTKAADNITDTENLEYQVYQSASNNIDTVNNIEANGSVIGNYTKDIATFDISGLLPNIDYYFNVIVKDGAGNKTVYTTIHVMIPNVYTVSFDVAGGSAVSSQPIAHGNKATEPTPAPTKVGHTFGGWYTTNGYITPFDFNTTITGNTTIYAKWTPVEYTVSFEVDGGSAVSSQPVAHGNKATEPTPAPTKAGHTFGGWYTTNGHAIPFDFNTTITGNTTIYAKWTPVEYTVSFEVDGGSAVSSQTVAHGNKTTEPTPAPTKVGHTFGGWYTTNGHAIPFDFNTTITGNTTIYAKWTPVEYTVSFEVDGGSAVSNQTVVHGNRAIQPDPVPTKIGYLFEGWYTDDTHTIPFDFNTVIIENTILYAKWLHTPVMNTVSFEVNGGSPMPNQSVVHGNKVAEPIPVPTKAGYIFNGWYINSALTQIFNSNTLITADITLYAKWTAIVSPPSDNASNNDDTNLNTNNTANNSTSEQFLVDVQSGDGNDMSKTIIYRTTNLDGTVQDRVTLTVQSATEALVKLQDKQSDTMRIVLPTDTANRVQQTDIVVAQNVLMLLKESRVQLEIAAGGAKIAIPQSSLQAFNQELYFRVVPVKTEEEQRLEERAKIEQRVQQVANGATVTLLGHPMTIETNMQNHRVTLTLPLPQNVTQEQLDNLAAYIEHSDGTKEVVRGQVVDFKAGTKGIQFEVTKFSTFSVLYVPVKKEQPKEEVLVAEPISTPYIKGYADGTFRPEASVTRAQMASMMARYVTDNEIPEATATFTDTATHDAKDAIEFVKETGLFKGTTATTFNPNGSITRAQMATVVARWLAENGEVDSSQAKAFKDVSKNHWAAEAIAKVNILGIMKGTSATTFNPEGALTRAQAVKVLNQLFKRKVQASEHTSLFKDVTSTHWAFDDIQAAAK</sequence>
<feature type="region of interest" description="Disordered" evidence="3">
    <location>
        <begin position="673"/>
        <end position="692"/>
    </location>
</feature>
<dbReference type="InterPro" id="IPR001119">
    <property type="entry name" value="SLH_dom"/>
</dbReference>
<dbReference type="NCBIfam" id="TIGR02543">
    <property type="entry name" value="List_Bact_rpt"/>
    <property type="match status" value="5"/>
</dbReference>
<dbReference type="InterPro" id="IPR051465">
    <property type="entry name" value="Cell_Envelope_Struct_Comp"/>
</dbReference>
<evidence type="ECO:0000256" key="3">
    <source>
        <dbReference type="SAM" id="MobiDB-lite"/>
    </source>
</evidence>